<sequence length="340" mass="38940">MRQVPHAVRTLKTVTKLPLDLGLTSRPLEDVRQVFGALATRFETPHESHLDPIFISIDTGTKDNDAAMFMKNPICDIGVAYLDSRYFGSCSDTRKPREHSHPVIQTHHYLCDPRPGLTFKRIKGRLRFGAVWPELVPRRKRQQLISQIFYHDARSDGYACCPSKDFHLINPNQTRLVSASNCRPVIVVGHSLHQDLAILEQAGFTLNQNVVLHYLDTQLIAGHLLRGGVWSLKSMCKILDINCEGLHVSGNDATYTLVALLKMASMLLGYQDKTESQVMAFKLRALVRYADKDLPKLRGTYDWGYRNRWQQFLERRKYWIYAGIACLAYPLSWVLHHGWI</sequence>
<feature type="domain" description="Gfd2/YDR514C-like C-terminal" evidence="2">
    <location>
        <begin position="63"/>
        <end position="263"/>
    </location>
</feature>
<gene>
    <name evidence="3" type="ORF">EI97DRAFT_218361</name>
</gene>
<dbReference type="RefSeq" id="XP_033656308.1">
    <property type="nucleotide sequence ID" value="XM_033793849.1"/>
</dbReference>
<keyword evidence="1" id="KW-0812">Transmembrane</keyword>
<dbReference type="AlphaFoldDB" id="A0A6A6JUQ3"/>
<dbReference type="Proteomes" id="UP000800097">
    <property type="component" value="Unassembled WGS sequence"/>
</dbReference>
<dbReference type="InterPro" id="IPR012337">
    <property type="entry name" value="RNaseH-like_sf"/>
</dbReference>
<evidence type="ECO:0000259" key="2">
    <source>
        <dbReference type="Pfam" id="PF21762"/>
    </source>
</evidence>
<keyword evidence="4" id="KW-1185">Reference proteome</keyword>
<dbReference type="Gene3D" id="3.30.420.10">
    <property type="entry name" value="Ribonuclease H-like superfamily/Ribonuclease H"/>
    <property type="match status" value="1"/>
</dbReference>
<dbReference type="InterPro" id="IPR036397">
    <property type="entry name" value="RNaseH_sf"/>
</dbReference>
<dbReference type="EMBL" id="ML986487">
    <property type="protein sequence ID" value="KAF2278769.1"/>
    <property type="molecule type" value="Genomic_DNA"/>
</dbReference>
<accession>A0A6A6JUQ3</accession>
<dbReference type="OrthoDB" id="5953249at2759"/>
<reference evidence="3" key="1">
    <citation type="journal article" date="2020" name="Stud. Mycol.">
        <title>101 Dothideomycetes genomes: a test case for predicting lifestyles and emergence of pathogens.</title>
        <authorList>
            <person name="Haridas S."/>
            <person name="Albert R."/>
            <person name="Binder M."/>
            <person name="Bloem J."/>
            <person name="Labutti K."/>
            <person name="Salamov A."/>
            <person name="Andreopoulos B."/>
            <person name="Baker S."/>
            <person name="Barry K."/>
            <person name="Bills G."/>
            <person name="Bluhm B."/>
            <person name="Cannon C."/>
            <person name="Castanera R."/>
            <person name="Culley D."/>
            <person name="Daum C."/>
            <person name="Ezra D."/>
            <person name="Gonzalez J."/>
            <person name="Henrissat B."/>
            <person name="Kuo A."/>
            <person name="Liang C."/>
            <person name="Lipzen A."/>
            <person name="Lutzoni F."/>
            <person name="Magnuson J."/>
            <person name="Mondo S."/>
            <person name="Nolan M."/>
            <person name="Ohm R."/>
            <person name="Pangilinan J."/>
            <person name="Park H.-J."/>
            <person name="Ramirez L."/>
            <person name="Alfaro M."/>
            <person name="Sun H."/>
            <person name="Tritt A."/>
            <person name="Yoshinaga Y."/>
            <person name="Zwiers L.-H."/>
            <person name="Turgeon B."/>
            <person name="Goodwin S."/>
            <person name="Spatafora J."/>
            <person name="Crous P."/>
            <person name="Grigoriev I."/>
        </authorList>
    </citation>
    <scope>NUCLEOTIDE SEQUENCE</scope>
    <source>
        <strain evidence="3">CBS 379.55</strain>
    </source>
</reference>
<dbReference type="InterPro" id="IPR048519">
    <property type="entry name" value="Gfd2/YDR514C-like_C"/>
</dbReference>
<dbReference type="InterPro" id="IPR040151">
    <property type="entry name" value="Gfd2/YDR514C-like"/>
</dbReference>
<dbReference type="GO" id="GO:0005634">
    <property type="term" value="C:nucleus"/>
    <property type="evidence" value="ECO:0007669"/>
    <property type="project" value="TreeGrafter"/>
</dbReference>
<proteinExistence type="predicted"/>
<organism evidence="3 4">
    <name type="scientific">Westerdykella ornata</name>
    <dbReference type="NCBI Taxonomy" id="318751"/>
    <lineage>
        <taxon>Eukaryota</taxon>
        <taxon>Fungi</taxon>
        <taxon>Dikarya</taxon>
        <taxon>Ascomycota</taxon>
        <taxon>Pezizomycotina</taxon>
        <taxon>Dothideomycetes</taxon>
        <taxon>Pleosporomycetidae</taxon>
        <taxon>Pleosporales</taxon>
        <taxon>Sporormiaceae</taxon>
        <taxon>Westerdykella</taxon>
    </lineage>
</organism>
<dbReference type="GO" id="GO:0003676">
    <property type="term" value="F:nucleic acid binding"/>
    <property type="evidence" value="ECO:0007669"/>
    <property type="project" value="InterPro"/>
</dbReference>
<evidence type="ECO:0000313" key="3">
    <source>
        <dbReference type="EMBL" id="KAF2278769.1"/>
    </source>
</evidence>
<evidence type="ECO:0000313" key="4">
    <source>
        <dbReference type="Proteomes" id="UP000800097"/>
    </source>
</evidence>
<protein>
    <recommendedName>
        <fullName evidence="2">Gfd2/YDR514C-like C-terminal domain-containing protein</fullName>
    </recommendedName>
</protein>
<dbReference type="PANTHER" id="PTHR28083:SF1">
    <property type="entry name" value="GOOD FOR FULL DBP5 ACTIVITY PROTEIN 2"/>
    <property type="match status" value="1"/>
</dbReference>
<dbReference type="SUPFAM" id="SSF53098">
    <property type="entry name" value="Ribonuclease H-like"/>
    <property type="match status" value="1"/>
</dbReference>
<keyword evidence="1" id="KW-0472">Membrane</keyword>
<feature type="transmembrane region" description="Helical" evidence="1">
    <location>
        <begin position="318"/>
        <end position="335"/>
    </location>
</feature>
<keyword evidence="1" id="KW-1133">Transmembrane helix</keyword>
<dbReference type="PANTHER" id="PTHR28083">
    <property type="entry name" value="GOOD FOR FULL DBP5 ACTIVITY PROTEIN 2"/>
    <property type="match status" value="1"/>
</dbReference>
<dbReference type="Pfam" id="PF21762">
    <property type="entry name" value="DEDDh_C"/>
    <property type="match status" value="1"/>
</dbReference>
<evidence type="ECO:0000256" key="1">
    <source>
        <dbReference type="SAM" id="Phobius"/>
    </source>
</evidence>
<name>A0A6A6JUQ3_WESOR</name>
<dbReference type="GeneID" id="54547024"/>